<dbReference type="GO" id="GO:0050380">
    <property type="term" value="F:undecaprenyl-diphosphatase activity"/>
    <property type="evidence" value="ECO:0007669"/>
    <property type="project" value="UniProtKB-UniRule"/>
</dbReference>
<organism evidence="15 16">
    <name type="scientific">Candidatus Buchananbacteria bacterium CG10_big_fil_rev_8_21_14_0_10_42_9</name>
    <dbReference type="NCBI Taxonomy" id="1974526"/>
    <lineage>
        <taxon>Bacteria</taxon>
        <taxon>Candidatus Buchananiibacteriota</taxon>
    </lineage>
</organism>
<comment type="miscellaneous">
    <text evidence="14">Bacitracin is thought to be involved in the inhibition of peptidoglycan synthesis by sequestering undecaprenyl diphosphate, thereby reducing the pool of lipid carrier available.</text>
</comment>
<protein>
    <recommendedName>
        <fullName evidence="4 14">Undecaprenyl-diphosphatase</fullName>
        <ecNumber evidence="3 14">3.6.1.27</ecNumber>
    </recommendedName>
    <alternativeName>
        <fullName evidence="12 14">Bacitracin resistance protein</fullName>
    </alternativeName>
    <alternativeName>
        <fullName evidence="11 14">Undecaprenyl pyrophosphate phosphatase</fullName>
    </alternativeName>
</protein>
<evidence type="ECO:0000256" key="8">
    <source>
        <dbReference type="ARBA" id="ARBA00022989"/>
    </source>
</evidence>
<dbReference type="PANTHER" id="PTHR30622:SF4">
    <property type="entry name" value="UNDECAPRENYL-DIPHOSPHATASE"/>
    <property type="match status" value="1"/>
</dbReference>
<accession>A0A2H0VZU6</accession>
<feature type="transmembrane region" description="Helical" evidence="14">
    <location>
        <begin position="6"/>
        <end position="31"/>
    </location>
</feature>
<feature type="transmembrane region" description="Helical" evidence="14">
    <location>
        <begin position="187"/>
        <end position="206"/>
    </location>
</feature>
<feature type="transmembrane region" description="Helical" evidence="14">
    <location>
        <begin position="218"/>
        <end position="236"/>
    </location>
</feature>
<evidence type="ECO:0000256" key="12">
    <source>
        <dbReference type="ARBA" id="ARBA00032932"/>
    </source>
</evidence>
<feature type="transmembrane region" description="Helical" evidence="14">
    <location>
        <begin position="88"/>
        <end position="106"/>
    </location>
</feature>
<evidence type="ECO:0000256" key="4">
    <source>
        <dbReference type="ARBA" id="ARBA00021581"/>
    </source>
</evidence>
<keyword evidence="10 14" id="KW-0046">Antibiotic resistance</keyword>
<dbReference type="Proteomes" id="UP000230935">
    <property type="component" value="Unassembled WGS sequence"/>
</dbReference>
<keyword evidence="5 14" id="KW-1003">Cell membrane</keyword>
<feature type="transmembrane region" description="Helical" evidence="14">
    <location>
        <begin position="43"/>
        <end position="61"/>
    </location>
</feature>
<dbReference type="EC" id="3.6.1.27" evidence="3 14"/>
<evidence type="ECO:0000256" key="9">
    <source>
        <dbReference type="ARBA" id="ARBA00023136"/>
    </source>
</evidence>
<keyword evidence="8 14" id="KW-1133">Transmembrane helix</keyword>
<evidence type="ECO:0000256" key="5">
    <source>
        <dbReference type="ARBA" id="ARBA00022475"/>
    </source>
</evidence>
<evidence type="ECO:0000256" key="6">
    <source>
        <dbReference type="ARBA" id="ARBA00022692"/>
    </source>
</evidence>
<dbReference type="HAMAP" id="MF_01006">
    <property type="entry name" value="Undec_diphosphatase"/>
    <property type="match status" value="1"/>
</dbReference>
<evidence type="ECO:0000256" key="11">
    <source>
        <dbReference type="ARBA" id="ARBA00032707"/>
    </source>
</evidence>
<comment type="catalytic activity">
    <reaction evidence="13 14">
        <text>di-trans,octa-cis-undecaprenyl diphosphate + H2O = di-trans,octa-cis-undecaprenyl phosphate + phosphate + H(+)</text>
        <dbReference type="Rhea" id="RHEA:28094"/>
        <dbReference type="ChEBI" id="CHEBI:15377"/>
        <dbReference type="ChEBI" id="CHEBI:15378"/>
        <dbReference type="ChEBI" id="CHEBI:43474"/>
        <dbReference type="ChEBI" id="CHEBI:58405"/>
        <dbReference type="ChEBI" id="CHEBI:60392"/>
        <dbReference type="EC" id="3.6.1.27"/>
    </reaction>
</comment>
<dbReference type="InterPro" id="IPR003824">
    <property type="entry name" value="UppP"/>
</dbReference>
<dbReference type="EMBL" id="PEZZ01000046">
    <property type="protein sequence ID" value="PIS04622.1"/>
    <property type="molecule type" value="Genomic_DNA"/>
</dbReference>
<sequence length="267" mass="29491">MLTDYLLSIAAGAIQGVTEFLPISSSGHLVLFHNLFSLVENNLAFDVALHFGTLAALVWYFKEDVINYIQGWLKSLSRFDWQKPEQKIPWLIILATLPAVIFALYAENSIELIFRNNLSVATMLIAFGVLLILADQFSQKKFDITNLGIAAALFIGVAQSLALIPGVSRSGITIIAALAVGLKRFEAAKFSFLLGIPILLAAFLKKLTDLNAYNNNDLVLVILGVLSSAIVGYLVIKYFLKLLQKKSLKIFGWYRIALGLFILILLL</sequence>
<evidence type="ECO:0000313" key="16">
    <source>
        <dbReference type="Proteomes" id="UP000230935"/>
    </source>
</evidence>
<comment type="subcellular location">
    <subcellularLocation>
        <location evidence="1 14">Cell membrane</location>
        <topology evidence="1 14">Multi-pass membrane protein</topology>
    </subcellularLocation>
</comment>
<keyword evidence="9 14" id="KW-0472">Membrane</keyword>
<dbReference type="GO" id="GO:0008360">
    <property type="term" value="P:regulation of cell shape"/>
    <property type="evidence" value="ECO:0007669"/>
    <property type="project" value="UniProtKB-KW"/>
</dbReference>
<keyword evidence="7 14" id="KW-0378">Hydrolase</keyword>
<evidence type="ECO:0000256" key="14">
    <source>
        <dbReference type="HAMAP-Rule" id="MF_01006"/>
    </source>
</evidence>
<keyword evidence="14" id="KW-0961">Cell wall biogenesis/degradation</keyword>
<feature type="transmembrane region" description="Helical" evidence="14">
    <location>
        <begin position="118"/>
        <end position="138"/>
    </location>
</feature>
<dbReference type="GO" id="GO:0009252">
    <property type="term" value="P:peptidoglycan biosynthetic process"/>
    <property type="evidence" value="ECO:0007669"/>
    <property type="project" value="UniProtKB-KW"/>
</dbReference>
<evidence type="ECO:0000313" key="15">
    <source>
        <dbReference type="EMBL" id="PIS04622.1"/>
    </source>
</evidence>
<evidence type="ECO:0000256" key="3">
    <source>
        <dbReference type="ARBA" id="ARBA00012374"/>
    </source>
</evidence>
<feature type="transmembrane region" description="Helical" evidence="14">
    <location>
        <begin position="248"/>
        <end position="266"/>
    </location>
</feature>
<dbReference type="Pfam" id="PF02673">
    <property type="entry name" value="BacA"/>
    <property type="match status" value="1"/>
</dbReference>
<dbReference type="AlphaFoldDB" id="A0A2H0VZU6"/>
<name>A0A2H0VZU6_9BACT</name>
<evidence type="ECO:0000256" key="13">
    <source>
        <dbReference type="ARBA" id="ARBA00047594"/>
    </source>
</evidence>
<comment type="function">
    <text evidence="14">Catalyzes the dephosphorylation of undecaprenyl diphosphate (UPP). Confers resistance to bacitracin.</text>
</comment>
<dbReference type="GO" id="GO:0005886">
    <property type="term" value="C:plasma membrane"/>
    <property type="evidence" value="ECO:0007669"/>
    <property type="project" value="UniProtKB-SubCell"/>
</dbReference>
<evidence type="ECO:0000256" key="10">
    <source>
        <dbReference type="ARBA" id="ARBA00023251"/>
    </source>
</evidence>
<dbReference type="GO" id="GO:0046677">
    <property type="term" value="P:response to antibiotic"/>
    <property type="evidence" value="ECO:0007669"/>
    <property type="project" value="UniProtKB-UniRule"/>
</dbReference>
<evidence type="ECO:0000256" key="2">
    <source>
        <dbReference type="ARBA" id="ARBA00010621"/>
    </source>
</evidence>
<dbReference type="NCBIfam" id="TIGR00753">
    <property type="entry name" value="undec_PP_bacA"/>
    <property type="match status" value="1"/>
</dbReference>
<feature type="transmembrane region" description="Helical" evidence="14">
    <location>
        <begin position="144"/>
        <end position="167"/>
    </location>
</feature>
<dbReference type="GO" id="GO:0071555">
    <property type="term" value="P:cell wall organization"/>
    <property type="evidence" value="ECO:0007669"/>
    <property type="project" value="UniProtKB-KW"/>
</dbReference>
<reference evidence="16" key="1">
    <citation type="submission" date="2017-09" db="EMBL/GenBank/DDBJ databases">
        <title>Depth-based differentiation of microbial function through sediment-hosted aquifers and enrichment of novel symbionts in the deep terrestrial subsurface.</title>
        <authorList>
            <person name="Probst A.J."/>
            <person name="Ladd B."/>
            <person name="Jarett J.K."/>
            <person name="Geller-Mcgrath D.E."/>
            <person name="Sieber C.M.K."/>
            <person name="Emerson J.B."/>
            <person name="Anantharaman K."/>
            <person name="Thomas B.C."/>
            <person name="Malmstrom R."/>
            <person name="Stieglmeier M."/>
            <person name="Klingl A."/>
            <person name="Woyke T."/>
            <person name="Ryan C.M."/>
            <person name="Banfield J.F."/>
        </authorList>
    </citation>
    <scope>NUCLEOTIDE SEQUENCE [LARGE SCALE GENOMIC DNA]</scope>
</reference>
<comment type="caution">
    <text evidence="15">The sequence shown here is derived from an EMBL/GenBank/DDBJ whole genome shotgun (WGS) entry which is preliminary data.</text>
</comment>
<gene>
    <name evidence="14 15" type="primary">uppP</name>
    <name evidence="15" type="ORF">COT81_05500</name>
</gene>
<dbReference type="PANTHER" id="PTHR30622">
    <property type="entry name" value="UNDECAPRENYL-DIPHOSPHATASE"/>
    <property type="match status" value="1"/>
</dbReference>
<evidence type="ECO:0000256" key="1">
    <source>
        <dbReference type="ARBA" id="ARBA00004651"/>
    </source>
</evidence>
<comment type="similarity">
    <text evidence="2 14">Belongs to the UppP family.</text>
</comment>
<evidence type="ECO:0000256" key="7">
    <source>
        <dbReference type="ARBA" id="ARBA00022801"/>
    </source>
</evidence>
<keyword evidence="6 14" id="KW-0812">Transmembrane</keyword>
<keyword evidence="14" id="KW-0573">Peptidoglycan synthesis</keyword>
<keyword evidence="14" id="KW-0133">Cell shape</keyword>
<proteinExistence type="inferred from homology"/>